<feature type="region of interest" description="Disordered" evidence="7">
    <location>
        <begin position="159"/>
        <end position="182"/>
    </location>
</feature>
<evidence type="ECO:0000313" key="11">
    <source>
        <dbReference type="Proteomes" id="UP000282674"/>
    </source>
</evidence>
<comment type="caution">
    <text evidence="10">The sequence shown here is derived from an EMBL/GenBank/DDBJ whole genome shotgun (WGS) entry which is preliminary data.</text>
</comment>
<sequence length="605" mass="64071">MSPSAPAPDPSLSARPLSYALWTSAGVTLVLTAAGPWLLTGAARWPVWGASLTVAAGTAVLAVLASLRAGSRQATLAARTAELTAERAALLSERDALTTDRARLHEQWRQYSETLTDANALLRKGVEQLLSDALPAALADRDAPSAPPEQDEAFGTELTELRDRALEDARTTTRDNELSRRVAEREARYAREDAAEAAQAAEAAAEEAAKAARAALDEAAEAARKALDEAREESRAALADAAEDADGRLDSQRMVLVALGRRQQTLMHRVQAAAERLAESRRDDPEVYAAGQVVDHLAAQAARLAQSLVVACGTWEGQHWPEPMRLAETVQAATARIEDFRRVRIEGDPQVAVRAAVLEPVIHLLAELLDNATTLSPSATDVIVGLSAGASGAVVRIDDQGTGLEEPRLSEAQRMVTGEQPVDLAELGEVPRLGLVVVGRHASRHGLHLALEPSPYGGLRIVVRVPDDLTTTVRSPVLDPPRPAAATEPPAPVPARAEQSATVVEAAAARNDEEPGETRETRGLPKRTSRRRGESPRPSSEPLPELATPPSSPDEAGAFIASLFTEPDVTPETDPAPSASSDSTPHPSEADTSADTSEPPPGDRP</sequence>
<dbReference type="OrthoDB" id="3357461at2"/>
<evidence type="ECO:0000256" key="8">
    <source>
        <dbReference type="SAM" id="Phobius"/>
    </source>
</evidence>
<dbReference type="InterPro" id="IPR003594">
    <property type="entry name" value="HATPase_dom"/>
</dbReference>
<dbReference type="Gene3D" id="3.30.565.10">
    <property type="entry name" value="Histidine kinase-like ATPase, C-terminal domain"/>
    <property type="match status" value="1"/>
</dbReference>
<name>A0A3M2LMW2_9ACTN</name>
<evidence type="ECO:0000256" key="6">
    <source>
        <dbReference type="SAM" id="Coils"/>
    </source>
</evidence>
<feature type="region of interest" description="Disordered" evidence="7">
    <location>
        <begin position="472"/>
        <end position="605"/>
    </location>
</feature>
<evidence type="ECO:0000256" key="1">
    <source>
        <dbReference type="ARBA" id="ARBA00000085"/>
    </source>
</evidence>
<keyword evidence="8" id="KW-0812">Transmembrane</keyword>
<dbReference type="GO" id="GO:0004673">
    <property type="term" value="F:protein histidine kinase activity"/>
    <property type="evidence" value="ECO:0007669"/>
    <property type="project" value="UniProtKB-EC"/>
</dbReference>
<keyword evidence="5" id="KW-0418">Kinase</keyword>
<feature type="transmembrane region" description="Helical" evidence="8">
    <location>
        <begin position="20"/>
        <end position="40"/>
    </location>
</feature>
<feature type="transmembrane region" description="Helical" evidence="8">
    <location>
        <begin position="47"/>
        <end position="67"/>
    </location>
</feature>
<evidence type="ECO:0000256" key="7">
    <source>
        <dbReference type="SAM" id="MobiDB-lite"/>
    </source>
</evidence>
<dbReference type="RefSeq" id="WP_122198166.1">
    <property type="nucleotide sequence ID" value="NZ_JBHSKC010000006.1"/>
</dbReference>
<dbReference type="SMART" id="SM00387">
    <property type="entry name" value="HATPase_c"/>
    <property type="match status" value="1"/>
</dbReference>
<keyword evidence="3" id="KW-0597">Phosphoprotein</keyword>
<keyword evidence="4" id="KW-0808">Transferase</keyword>
<feature type="domain" description="Histidine kinase/HSP90-like ATPase" evidence="9">
    <location>
        <begin position="356"/>
        <end position="469"/>
    </location>
</feature>
<dbReference type="InterPro" id="IPR036890">
    <property type="entry name" value="HATPase_C_sf"/>
</dbReference>
<organism evidence="10 11">
    <name type="scientific">Actinomadura harenae</name>
    <dbReference type="NCBI Taxonomy" id="2483351"/>
    <lineage>
        <taxon>Bacteria</taxon>
        <taxon>Bacillati</taxon>
        <taxon>Actinomycetota</taxon>
        <taxon>Actinomycetes</taxon>
        <taxon>Streptosporangiales</taxon>
        <taxon>Thermomonosporaceae</taxon>
        <taxon>Actinomadura</taxon>
    </lineage>
</organism>
<dbReference type="Proteomes" id="UP000282674">
    <property type="component" value="Unassembled WGS sequence"/>
</dbReference>
<keyword evidence="8" id="KW-0472">Membrane</keyword>
<comment type="catalytic activity">
    <reaction evidence="1">
        <text>ATP + protein L-histidine = ADP + protein N-phospho-L-histidine.</text>
        <dbReference type="EC" id="2.7.13.3"/>
    </reaction>
</comment>
<dbReference type="GO" id="GO:0005886">
    <property type="term" value="C:plasma membrane"/>
    <property type="evidence" value="ECO:0007669"/>
    <property type="project" value="TreeGrafter"/>
</dbReference>
<dbReference type="Pfam" id="PF02518">
    <property type="entry name" value="HATPase_c"/>
    <property type="match status" value="1"/>
</dbReference>
<keyword evidence="8" id="KW-1133">Transmembrane helix</keyword>
<feature type="compositionally biased region" description="Pro residues" evidence="7">
    <location>
        <begin position="478"/>
        <end position="493"/>
    </location>
</feature>
<feature type="coiled-coil region" evidence="6">
    <location>
        <begin position="191"/>
        <end position="244"/>
    </location>
</feature>
<dbReference type="AlphaFoldDB" id="A0A3M2LMW2"/>
<dbReference type="EMBL" id="RFFG01000079">
    <property type="protein sequence ID" value="RMI38781.1"/>
    <property type="molecule type" value="Genomic_DNA"/>
</dbReference>
<evidence type="ECO:0000256" key="5">
    <source>
        <dbReference type="ARBA" id="ARBA00022777"/>
    </source>
</evidence>
<feature type="compositionally biased region" description="Low complexity" evidence="7">
    <location>
        <begin position="572"/>
        <end position="587"/>
    </location>
</feature>
<evidence type="ECO:0000256" key="3">
    <source>
        <dbReference type="ARBA" id="ARBA00022553"/>
    </source>
</evidence>
<feature type="compositionally biased region" description="Low complexity" evidence="7">
    <location>
        <begin position="536"/>
        <end position="546"/>
    </location>
</feature>
<keyword evidence="6" id="KW-0175">Coiled coil</keyword>
<dbReference type="GO" id="GO:0000160">
    <property type="term" value="P:phosphorelay signal transduction system"/>
    <property type="evidence" value="ECO:0007669"/>
    <property type="project" value="TreeGrafter"/>
</dbReference>
<evidence type="ECO:0000256" key="2">
    <source>
        <dbReference type="ARBA" id="ARBA00012438"/>
    </source>
</evidence>
<dbReference type="PANTHER" id="PTHR45436">
    <property type="entry name" value="SENSOR HISTIDINE KINASE YKOH"/>
    <property type="match status" value="1"/>
</dbReference>
<dbReference type="PANTHER" id="PTHR45436:SF5">
    <property type="entry name" value="SENSOR HISTIDINE KINASE TRCS"/>
    <property type="match status" value="1"/>
</dbReference>
<reference evidence="10 11" key="1">
    <citation type="submission" date="2018-10" db="EMBL/GenBank/DDBJ databases">
        <title>Isolation from soil.</title>
        <authorList>
            <person name="Hu J."/>
        </authorList>
    </citation>
    <scope>NUCLEOTIDE SEQUENCE [LARGE SCALE GENOMIC DNA]</scope>
    <source>
        <strain evidence="10 11">NEAU-Ht49</strain>
    </source>
</reference>
<feature type="compositionally biased region" description="Basic and acidic residues" evidence="7">
    <location>
        <begin position="510"/>
        <end position="523"/>
    </location>
</feature>
<dbReference type="EC" id="2.7.13.3" evidence="2"/>
<proteinExistence type="predicted"/>
<accession>A0A3M2LMW2</accession>
<gene>
    <name evidence="10" type="ORF">EBO15_31815</name>
</gene>
<dbReference type="InterPro" id="IPR050428">
    <property type="entry name" value="TCS_sensor_his_kinase"/>
</dbReference>
<protein>
    <recommendedName>
        <fullName evidence="2">histidine kinase</fullName>
        <ecNumber evidence="2">2.7.13.3</ecNumber>
    </recommendedName>
</protein>
<keyword evidence="11" id="KW-1185">Reference proteome</keyword>
<dbReference type="SUPFAM" id="SSF55874">
    <property type="entry name" value="ATPase domain of HSP90 chaperone/DNA topoisomerase II/histidine kinase"/>
    <property type="match status" value="1"/>
</dbReference>
<evidence type="ECO:0000313" key="10">
    <source>
        <dbReference type="EMBL" id="RMI38781.1"/>
    </source>
</evidence>
<evidence type="ECO:0000256" key="4">
    <source>
        <dbReference type="ARBA" id="ARBA00022679"/>
    </source>
</evidence>
<evidence type="ECO:0000259" key="9">
    <source>
        <dbReference type="SMART" id="SM00387"/>
    </source>
</evidence>